<accession>A0A7M1S380</accession>
<feature type="chain" id="PRO_5029705750" description="Cytochrome c-552/4 domain-containing protein" evidence="1">
    <location>
        <begin position="21"/>
        <end position="380"/>
    </location>
</feature>
<dbReference type="InterPro" id="IPR036280">
    <property type="entry name" value="Multihaem_cyt_sf"/>
</dbReference>
<dbReference type="KEGG" id="sinu:IMZ28_09470"/>
<feature type="signal peptide" evidence="1">
    <location>
        <begin position="1"/>
        <end position="20"/>
    </location>
</feature>
<reference evidence="3 4" key="1">
    <citation type="submission" date="2020-10" db="EMBL/GenBank/DDBJ databases">
        <title>The genome of sulfurovum sp.</title>
        <authorList>
            <person name="Xie S."/>
            <person name="Shao Z."/>
            <person name="Jiang L."/>
        </authorList>
    </citation>
    <scope>NUCLEOTIDE SEQUENCE [LARGE SCALE GENOMIC DNA]</scope>
    <source>
        <strain evidence="3 4">ST-419</strain>
    </source>
</reference>
<proteinExistence type="predicted"/>
<protein>
    <recommendedName>
        <fullName evidence="2">Cytochrome c-552/4 domain-containing protein</fullName>
    </recommendedName>
</protein>
<dbReference type="Gene3D" id="1.10.1130.10">
    <property type="entry name" value="Flavocytochrome C3, Chain A"/>
    <property type="match status" value="1"/>
</dbReference>
<name>A0A7M1S380_9BACT</name>
<gene>
    <name evidence="3" type="ORF">IMZ28_09470</name>
</gene>
<dbReference type="Proteomes" id="UP000595074">
    <property type="component" value="Chromosome"/>
</dbReference>
<dbReference type="RefSeq" id="WP_197548363.1">
    <property type="nucleotide sequence ID" value="NZ_CP063164.1"/>
</dbReference>
<evidence type="ECO:0000313" key="4">
    <source>
        <dbReference type="Proteomes" id="UP000595074"/>
    </source>
</evidence>
<dbReference type="AlphaFoldDB" id="A0A7M1S380"/>
<dbReference type="InterPro" id="IPR023155">
    <property type="entry name" value="Cyt_c-552/4"/>
</dbReference>
<dbReference type="EMBL" id="CP063164">
    <property type="protein sequence ID" value="QOR61654.1"/>
    <property type="molecule type" value="Genomic_DNA"/>
</dbReference>
<evidence type="ECO:0000259" key="2">
    <source>
        <dbReference type="Pfam" id="PF13435"/>
    </source>
</evidence>
<evidence type="ECO:0000256" key="1">
    <source>
        <dbReference type="SAM" id="SignalP"/>
    </source>
</evidence>
<evidence type="ECO:0000313" key="3">
    <source>
        <dbReference type="EMBL" id="QOR61654.1"/>
    </source>
</evidence>
<feature type="domain" description="Cytochrome c-552/4" evidence="2">
    <location>
        <begin position="26"/>
        <end position="107"/>
    </location>
</feature>
<keyword evidence="4" id="KW-1185">Reference proteome</keyword>
<dbReference type="SUPFAM" id="SSF48695">
    <property type="entry name" value="Multiheme cytochromes"/>
    <property type="match status" value="1"/>
</dbReference>
<organism evidence="3 4">
    <name type="scientific">Sulfurovum indicum</name>
    <dbReference type="NCBI Taxonomy" id="2779528"/>
    <lineage>
        <taxon>Bacteria</taxon>
        <taxon>Pseudomonadati</taxon>
        <taxon>Campylobacterota</taxon>
        <taxon>Epsilonproteobacteria</taxon>
        <taxon>Campylobacterales</taxon>
        <taxon>Sulfurovaceae</taxon>
        <taxon>Sulfurovum</taxon>
    </lineage>
</organism>
<dbReference type="Pfam" id="PF13435">
    <property type="entry name" value="Cytochrome_C554"/>
    <property type="match status" value="1"/>
</dbReference>
<sequence length="380" mass="43009">MFTHFYRLALLLLSVTSVEAALENATCKKCHPVIFQEYQNSMHAKASIFKDPVHKAVWDKHPAKKKNNYKCAKCHTPSDHQLLSGKNKLKANAIQLNEPISCQACHTIQRVEEHTKANKNIHTSKEKYFFSANKTKKGKKVVFKEEKSLFGLITKTSGSPYHDIDYSNENFYNGKICLGCHDHKQNAKDFSVCDMQIKQGDSKETCISCHMPQTKGSLANQKQSTTHAFHGVNIHRKPVNLSRYVKLFLAKTDNGFVITIENEATHTLFPQPLRLSQLHVSIERAGKMIRLAPVSFRRIIGTENKPSVPWLATEVITDNTIKALEKRKIRYSTALHKGDEVVVAFGYYIANPKTAKKLGIDDHGSSKFITLTQKRFTIGQ</sequence>
<keyword evidence="1" id="KW-0732">Signal</keyword>